<dbReference type="InterPro" id="IPR001638">
    <property type="entry name" value="Solute-binding_3/MltF_N"/>
</dbReference>
<dbReference type="PANTHER" id="PTHR38834:SF3">
    <property type="entry name" value="SOLUTE-BINDING PROTEIN FAMILY 3_N-TERMINAL DOMAIN-CONTAINING PROTEIN"/>
    <property type="match status" value="1"/>
</dbReference>
<protein>
    <submittedName>
        <fullName evidence="2">Transporter substrate-binding domain-containing protein</fullName>
    </submittedName>
</protein>
<name>A0ABY4CED6_9BACT</name>
<dbReference type="PANTHER" id="PTHR38834">
    <property type="entry name" value="PERIPLASMIC SUBSTRATE BINDING PROTEIN FAMILY 3"/>
    <property type="match status" value="1"/>
</dbReference>
<proteinExistence type="predicted"/>
<accession>A0ABY4CED6</accession>
<dbReference type="Gene3D" id="3.40.190.10">
    <property type="entry name" value="Periplasmic binding protein-like II"/>
    <property type="match status" value="2"/>
</dbReference>
<feature type="domain" description="Solute-binding protein family 3/N-terminal" evidence="1">
    <location>
        <begin position="22"/>
        <end position="241"/>
    </location>
</feature>
<sequence>MKIIIFALTFIIFILEPSFAGKSRIIVKDDLPPVTFVENGKIQGLAVDVVKEIQKRIGSTESWEVLPWSRANRMVQERSNIILLTLARTDERKKFLYYLGPIAATETALFARQDYIKKIPYLEAVNDEKVAVRFDTHSEATMLRHGFQNLQTTTSIRQNILLVLSGRVRFICDTSMEIEGATKKYNLPPLKKVYVVGTTDLHIAFSKDTDKKVLEQWKRTFKAIKDDGTFNDIYAKWLPNEKPPMGVDFYPPGRRISPTGPLNIGLNIDLGF</sequence>
<evidence type="ECO:0000313" key="3">
    <source>
        <dbReference type="Proteomes" id="UP000830116"/>
    </source>
</evidence>
<dbReference type="Pfam" id="PF00497">
    <property type="entry name" value="SBP_bac_3"/>
    <property type="match status" value="1"/>
</dbReference>
<dbReference type="SMART" id="SM00062">
    <property type="entry name" value="PBPb"/>
    <property type="match status" value="1"/>
</dbReference>
<gene>
    <name evidence="2" type="ORF">MNR06_04050</name>
</gene>
<reference evidence="2" key="1">
    <citation type="submission" date="2022-03" db="EMBL/GenBank/DDBJ databases">
        <title>Genome Identification and Characterization of new species Bdellovibrio reynosense LBG001 sp. nov. from a Mexico soil sample.</title>
        <authorList>
            <person name="Camilli A."/>
            <person name="Ajao Y."/>
            <person name="Guo X."/>
        </authorList>
    </citation>
    <scope>NUCLEOTIDE SEQUENCE</scope>
    <source>
        <strain evidence="2">LBG001</strain>
    </source>
</reference>
<dbReference type="Proteomes" id="UP000830116">
    <property type="component" value="Chromosome"/>
</dbReference>
<evidence type="ECO:0000259" key="1">
    <source>
        <dbReference type="SMART" id="SM00062"/>
    </source>
</evidence>
<keyword evidence="3" id="KW-1185">Reference proteome</keyword>
<dbReference type="EMBL" id="CP093442">
    <property type="protein sequence ID" value="UOF02126.1"/>
    <property type="molecule type" value="Genomic_DNA"/>
</dbReference>
<organism evidence="2 3">
    <name type="scientific">Bdellovibrio reynosensis</name>
    <dbReference type="NCBI Taxonomy" id="2835041"/>
    <lineage>
        <taxon>Bacteria</taxon>
        <taxon>Pseudomonadati</taxon>
        <taxon>Bdellovibrionota</taxon>
        <taxon>Bdellovibrionia</taxon>
        <taxon>Bdellovibrionales</taxon>
        <taxon>Pseudobdellovibrionaceae</taxon>
        <taxon>Bdellovibrio</taxon>
    </lineage>
</organism>
<dbReference type="RefSeq" id="WP_243538883.1">
    <property type="nucleotide sequence ID" value="NZ_CP093442.1"/>
</dbReference>
<dbReference type="SUPFAM" id="SSF53850">
    <property type="entry name" value="Periplasmic binding protein-like II"/>
    <property type="match status" value="1"/>
</dbReference>
<evidence type="ECO:0000313" key="2">
    <source>
        <dbReference type="EMBL" id="UOF02126.1"/>
    </source>
</evidence>